<gene>
    <name evidence="1" type="ORF">METZ01_LOCUS281522</name>
</gene>
<reference evidence="1" key="1">
    <citation type="submission" date="2018-05" db="EMBL/GenBank/DDBJ databases">
        <authorList>
            <person name="Lanie J.A."/>
            <person name="Ng W.-L."/>
            <person name="Kazmierczak K.M."/>
            <person name="Andrzejewski T.M."/>
            <person name="Davidsen T.M."/>
            <person name="Wayne K.J."/>
            <person name="Tettelin H."/>
            <person name="Glass J.I."/>
            <person name="Rusch D."/>
            <person name="Podicherti R."/>
            <person name="Tsui H.-C.T."/>
            <person name="Winkler M.E."/>
        </authorList>
    </citation>
    <scope>NUCLEOTIDE SEQUENCE</scope>
</reference>
<dbReference type="EMBL" id="UINC01083195">
    <property type="protein sequence ID" value="SVC28668.1"/>
    <property type="molecule type" value="Genomic_DNA"/>
</dbReference>
<dbReference type="InterPro" id="IPR039426">
    <property type="entry name" value="TonB-dep_rcpt-like"/>
</dbReference>
<sequence>MKLNYDISQNLKLKMSINNLTDKDDVRLVGTPKSRRFGVLELNYHL</sequence>
<protein>
    <recommendedName>
        <fullName evidence="2">TonB-dependent receptor-like beta-barrel domain-containing protein</fullName>
    </recommendedName>
</protein>
<proteinExistence type="predicted"/>
<evidence type="ECO:0008006" key="2">
    <source>
        <dbReference type="Google" id="ProtNLM"/>
    </source>
</evidence>
<dbReference type="AlphaFoldDB" id="A0A382KVM1"/>
<evidence type="ECO:0000313" key="1">
    <source>
        <dbReference type="EMBL" id="SVC28668.1"/>
    </source>
</evidence>
<organism evidence="1">
    <name type="scientific">marine metagenome</name>
    <dbReference type="NCBI Taxonomy" id="408172"/>
    <lineage>
        <taxon>unclassified sequences</taxon>
        <taxon>metagenomes</taxon>
        <taxon>ecological metagenomes</taxon>
    </lineage>
</organism>
<accession>A0A382KVM1</accession>
<dbReference type="PROSITE" id="PS52016">
    <property type="entry name" value="TONB_DEPENDENT_REC_3"/>
    <property type="match status" value="1"/>
</dbReference>
<name>A0A382KVM1_9ZZZZ</name>